<name>A0A518AJU1_9BACT</name>
<keyword evidence="3" id="KW-0012">Acyltransferase</keyword>
<accession>A0A518AJU1</accession>
<dbReference type="EMBL" id="CP036278">
    <property type="protein sequence ID" value="QDU54999.1"/>
    <property type="molecule type" value="Genomic_DNA"/>
</dbReference>
<keyword evidence="4" id="KW-1185">Reference proteome</keyword>
<dbReference type="SMART" id="SM00563">
    <property type="entry name" value="PlsC"/>
    <property type="match status" value="1"/>
</dbReference>
<feature type="region of interest" description="Disordered" evidence="1">
    <location>
        <begin position="367"/>
        <end position="386"/>
    </location>
</feature>
<sequence length="429" mass="48814">MQCIIHEESYEFIPPVESDAWVWLLRFLLKGYLKKQYQVETYECRHVERMRKTIDEGYSVLIAPNHARIADPMVLGLLSGELGTNTLTMASWHLFQEGWYQQFILRRLGAFSVYREGTDRASVNFAIDTLVSGKRPLVIFAEGAVSRHCDVLMDLMDGPGFIARQATKRRLKLGKKPVMVHPVAVRYSYDGDPYAAVAEDLARMERNFTWEPQTHLSTVQRMKKLGEAILAVKEVEYLGCVREGDPFERVERLAMESLAEMEDKWHIKDRSGGVVSRVKNVRTAIMPDMIEGKCDAAERASRWRDLGKLYYAQQMAHYPRKYVREGRNLPERILETVERLEEDFTDEAVPHGPLHATIDVGEPIEVSAERDRSAKQDPAMAQVAQQLQQMLDALAAERAPVAEQRPDHSSQAKSESIAEQAPTSPDIVA</sequence>
<dbReference type="SUPFAM" id="SSF69593">
    <property type="entry name" value="Glycerol-3-phosphate (1)-acyltransferase"/>
    <property type="match status" value="1"/>
</dbReference>
<reference evidence="3 4" key="1">
    <citation type="submission" date="2019-02" db="EMBL/GenBank/DDBJ databases">
        <title>Deep-cultivation of Planctomycetes and their phenomic and genomic characterization uncovers novel biology.</title>
        <authorList>
            <person name="Wiegand S."/>
            <person name="Jogler M."/>
            <person name="Boedeker C."/>
            <person name="Pinto D."/>
            <person name="Vollmers J."/>
            <person name="Rivas-Marin E."/>
            <person name="Kohn T."/>
            <person name="Peeters S.H."/>
            <person name="Heuer A."/>
            <person name="Rast P."/>
            <person name="Oberbeckmann S."/>
            <person name="Bunk B."/>
            <person name="Jeske O."/>
            <person name="Meyerdierks A."/>
            <person name="Storesund J.E."/>
            <person name="Kallscheuer N."/>
            <person name="Luecker S."/>
            <person name="Lage O.M."/>
            <person name="Pohl T."/>
            <person name="Merkel B.J."/>
            <person name="Hornburger P."/>
            <person name="Mueller R.-W."/>
            <person name="Bruemmer F."/>
            <person name="Labrenz M."/>
            <person name="Spormann A.M."/>
            <person name="Op den Camp H."/>
            <person name="Overmann J."/>
            <person name="Amann R."/>
            <person name="Jetten M.S.M."/>
            <person name="Mascher T."/>
            <person name="Medema M.H."/>
            <person name="Devos D.P."/>
            <person name="Kaster A.-K."/>
            <person name="Ovreas L."/>
            <person name="Rohde M."/>
            <person name="Galperin M.Y."/>
            <person name="Jogler C."/>
        </authorList>
    </citation>
    <scope>NUCLEOTIDE SEQUENCE [LARGE SCALE GENOMIC DNA]</scope>
    <source>
        <strain evidence="3 4">Pan181</strain>
    </source>
</reference>
<feature type="region of interest" description="Disordered" evidence="1">
    <location>
        <begin position="394"/>
        <end position="429"/>
    </location>
</feature>
<evidence type="ECO:0000259" key="2">
    <source>
        <dbReference type="SMART" id="SM00563"/>
    </source>
</evidence>
<gene>
    <name evidence="3" type="ORF">Pan181_11840</name>
</gene>
<evidence type="ECO:0000256" key="1">
    <source>
        <dbReference type="SAM" id="MobiDB-lite"/>
    </source>
</evidence>
<dbReference type="OrthoDB" id="9806008at2"/>
<proteinExistence type="predicted"/>
<dbReference type="AlphaFoldDB" id="A0A518AJU1"/>
<dbReference type="InterPro" id="IPR002123">
    <property type="entry name" value="Plipid/glycerol_acylTrfase"/>
</dbReference>
<protein>
    <submittedName>
        <fullName evidence="3">Acyltransferase</fullName>
    </submittedName>
</protein>
<organism evidence="3 4">
    <name type="scientific">Aeoliella mucimassa</name>
    <dbReference type="NCBI Taxonomy" id="2527972"/>
    <lineage>
        <taxon>Bacteria</taxon>
        <taxon>Pseudomonadati</taxon>
        <taxon>Planctomycetota</taxon>
        <taxon>Planctomycetia</taxon>
        <taxon>Pirellulales</taxon>
        <taxon>Lacipirellulaceae</taxon>
        <taxon>Aeoliella</taxon>
    </lineage>
</organism>
<dbReference type="Pfam" id="PF01553">
    <property type="entry name" value="Acyltransferase"/>
    <property type="match status" value="1"/>
</dbReference>
<evidence type="ECO:0000313" key="4">
    <source>
        <dbReference type="Proteomes" id="UP000315750"/>
    </source>
</evidence>
<evidence type="ECO:0000313" key="3">
    <source>
        <dbReference type="EMBL" id="QDU54999.1"/>
    </source>
</evidence>
<dbReference type="GO" id="GO:0016746">
    <property type="term" value="F:acyltransferase activity"/>
    <property type="evidence" value="ECO:0007669"/>
    <property type="project" value="UniProtKB-KW"/>
</dbReference>
<dbReference type="KEGG" id="amuc:Pan181_11840"/>
<keyword evidence="3" id="KW-0808">Transferase</keyword>
<dbReference type="Proteomes" id="UP000315750">
    <property type="component" value="Chromosome"/>
</dbReference>
<feature type="domain" description="Phospholipid/glycerol acyltransferase" evidence="2">
    <location>
        <begin position="60"/>
        <end position="188"/>
    </location>
</feature>
<dbReference type="RefSeq" id="WP_145245916.1">
    <property type="nucleotide sequence ID" value="NZ_CP036278.1"/>
</dbReference>